<evidence type="ECO:0000313" key="2">
    <source>
        <dbReference type="EMBL" id="KAF2846262.1"/>
    </source>
</evidence>
<evidence type="ECO:0000259" key="1">
    <source>
        <dbReference type="PROSITE" id="PS50097"/>
    </source>
</evidence>
<feature type="domain" description="BTB" evidence="1">
    <location>
        <begin position="7"/>
        <end position="63"/>
    </location>
</feature>
<dbReference type="PROSITE" id="PS50097">
    <property type="entry name" value="BTB"/>
    <property type="match status" value="1"/>
</dbReference>
<accession>A0A6A7AT60</accession>
<name>A0A6A7AT60_9PLEO</name>
<dbReference type="SUPFAM" id="SSF54695">
    <property type="entry name" value="POZ domain"/>
    <property type="match status" value="1"/>
</dbReference>
<organism evidence="2 3">
    <name type="scientific">Plenodomus tracheiphilus IPT5</name>
    <dbReference type="NCBI Taxonomy" id="1408161"/>
    <lineage>
        <taxon>Eukaryota</taxon>
        <taxon>Fungi</taxon>
        <taxon>Dikarya</taxon>
        <taxon>Ascomycota</taxon>
        <taxon>Pezizomycotina</taxon>
        <taxon>Dothideomycetes</taxon>
        <taxon>Pleosporomycetidae</taxon>
        <taxon>Pleosporales</taxon>
        <taxon>Pleosporineae</taxon>
        <taxon>Leptosphaeriaceae</taxon>
        <taxon>Plenodomus</taxon>
    </lineage>
</organism>
<reference evidence="2" key="1">
    <citation type="submission" date="2020-01" db="EMBL/GenBank/DDBJ databases">
        <authorList>
            <consortium name="DOE Joint Genome Institute"/>
            <person name="Haridas S."/>
            <person name="Albert R."/>
            <person name="Binder M."/>
            <person name="Bloem J."/>
            <person name="Labutti K."/>
            <person name="Salamov A."/>
            <person name="Andreopoulos B."/>
            <person name="Baker S.E."/>
            <person name="Barry K."/>
            <person name="Bills G."/>
            <person name="Bluhm B.H."/>
            <person name="Cannon C."/>
            <person name="Castanera R."/>
            <person name="Culley D.E."/>
            <person name="Daum C."/>
            <person name="Ezra D."/>
            <person name="Gonzalez J.B."/>
            <person name="Henrissat B."/>
            <person name="Kuo A."/>
            <person name="Liang C."/>
            <person name="Lipzen A."/>
            <person name="Lutzoni F."/>
            <person name="Magnuson J."/>
            <person name="Mondo S."/>
            <person name="Nolan M."/>
            <person name="Ohm R."/>
            <person name="Pangilinan J."/>
            <person name="Park H.-J."/>
            <person name="Ramirez L."/>
            <person name="Alfaro M."/>
            <person name="Sun H."/>
            <person name="Tritt A."/>
            <person name="Yoshinaga Y."/>
            <person name="Zwiers L.-H."/>
            <person name="Turgeon B.G."/>
            <person name="Goodwin S.B."/>
            <person name="Spatafora J.W."/>
            <person name="Crous P.W."/>
            <person name="Grigoriev I.V."/>
        </authorList>
    </citation>
    <scope>NUCLEOTIDE SEQUENCE</scope>
    <source>
        <strain evidence="2">IPT5</strain>
    </source>
</reference>
<dbReference type="CDD" id="cd18186">
    <property type="entry name" value="BTB_POZ_ZBTB_KLHL-like"/>
    <property type="match status" value="1"/>
</dbReference>
<keyword evidence="3" id="KW-1185">Reference proteome</keyword>
<dbReference type="EMBL" id="MU006336">
    <property type="protein sequence ID" value="KAF2846262.1"/>
    <property type="molecule type" value="Genomic_DNA"/>
</dbReference>
<protein>
    <recommendedName>
        <fullName evidence="1">BTB domain-containing protein</fullName>
    </recommendedName>
</protein>
<sequence>SDTFAGDIIRIKVESAAKEYRIHKALLRRHSGYFRGALRYTNFAEGRLGIVTLRDIEIYTFAA</sequence>
<evidence type="ECO:0000313" key="3">
    <source>
        <dbReference type="Proteomes" id="UP000799423"/>
    </source>
</evidence>
<dbReference type="AlphaFoldDB" id="A0A6A7AT60"/>
<dbReference type="InterPro" id="IPR000210">
    <property type="entry name" value="BTB/POZ_dom"/>
</dbReference>
<proteinExistence type="predicted"/>
<dbReference type="OrthoDB" id="194443at2759"/>
<dbReference type="Gene3D" id="3.30.710.10">
    <property type="entry name" value="Potassium Channel Kv1.1, Chain A"/>
    <property type="match status" value="1"/>
</dbReference>
<feature type="non-terminal residue" evidence="2">
    <location>
        <position position="63"/>
    </location>
</feature>
<dbReference type="Proteomes" id="UP000799423">
    <property type="component" value="Unassembled WGS sequence"/>
</dbReference>
<dbReference type="InterPro" id="IPR011333">
    <property type="entry name" value="SKP1/BTB/POZ_sf"/>
</dbReference>
<gene>
    <name evidence="2" type="ORF">T440DRAFT_355973</name>
</gene>
<feature type="non-terminal residue" evidence="2">
    <location>
        <position position="1"/>
    </location>
</feature>